<dbReference type="InterPro" id="IPR018254">
    <property type="entry name" value="Ribosomal_uL29_CS"/>
</dbReference>
<dbReference type="PROSITE" id="PS00579">
    <property type="entry name" value="RIBOSOMAL_L29"/>
    <property type="match status" value="1"/>
</dbReference>
<dbReference type="InterPro" id="IPR001854">
    <property type="entry name" value="Ribosomal_uL29"/>
</dbReference>
<dbReference type="Pfam" id="PF00831">
    <property type="entry name" value="Ribosomal_L29"/>
    <property type="match status" value="1"/>
</dbReference>
<comment type="similarity">
    <text evidence="1 4">Belongs to the universal ribosomal protein uL29 family.</text>
</comment>
<dbReference type="CDD" id="cd00427">
    <property type="entry name" value="Ribosomal_L29_HIP"/>
    <property type="match status" value="1"/>
</dbReference>
<feature type="coiled-coil region" evidence="5">
    <location>
        <begin position="14"/>
        <end position="41"/>
    </location>
</feature>
<name>A0A8D5U8E5_9CREN</name>
<dbReference type="GO" id="GO:0003735">
    <property type="term" value="F:structural constituent of ribosome"/>
    <property type="evidence" value="ECO:0007669"/>
    <property type="project" value="InterPro"/>
</dbReference>
<sequence>MIIRVVVDMVLNPKELKDKDTKELLEQLKELQSQLLRLKAESRLGTLKNTASIRNTRKDIARIMTILAEKKRGINKSPSEEKAEAKK</sequence>
<keyword evidence="2 4" id="KW-0689">Ribosomal protein</keyword>
<evidence type="ECO:0000313" key="6">
    <source>
        <dbReference type="EMBL" id="BCU70644.1"/>
    </source>
</evidence>
<dbReference type="SUPFAM" id="SSF46561">
    <property type="entry name" value="Ribosomal protein L29 (L29p)"/>
    <property type="match status" value="1"/>
</dbReference>
<proteinExistence type="inferred from homology"/>
<dbReference type="InterPro" id="IPR036049">
    <property type="entry name" value="Ribosomal_uL29_sf"/>
</dbReference>
<accession>A0A8D5U8E5</accession>
<dbReference type="AlphaFoldDB" id="A0A8D5U8E5"/>
<dbReference type="KEGG" id="csty:KN1_19410"/>
<dbReference type="GO" id="GO:0005840">
    <property type="term" value="C:ribosome"/>
    <property type="evidence" value="ECO:0007669"/>
    <property type="project" value="UniProtKB-KW"/>
</dbReference>
<evidence type="ECO:0000256" key="2">
    <source>
        <dbReference type="ARBA" id="ARBA00022980"/>
    </source>
</evidence>
<dbReference type="NCBIfam" id="TIGR00012">
    <property type="entry name" value="L29"/>
    <property type="match status" value="1"/>
</dbReference>
<keyword evidence="3 4" id="KW-0687">Ribonucleoprotein</keyword>
<dbReference type="Proteomes" id="UP000825123">
    <property type="component" value="Chromosome"/>
</dbReference>
<evidence type="ECO:0000313" key="7">
    <source>
        <dbReference type="Proteomes" id="UP000825123"/>
    </source>
</evidence>
<keyword evidence="5" id="KW-0175">Coiled coil</keyword>
<keyword evidence="7" id="KW-1185">Reference proteome</keyword>
<reference evidence="6 7" key="1">
    <citation type="submission" date="2021-04" db="EMBL/GenBank/DDBJ databases">
        <title>Complete genome sequence of Stygiolobus sp. KN-1.</title>
        <authorList>
            <person name="Nakamura K."/>
            <person name="Sakai H."/>
            <person name="Kurosawa N."/>
        </authorList>
    </citation>
    <scope>NUCLEOTIDE SEQUENCE [LARGE SCALE GENOMIC DNA]</scope>
    <source>
        <strain evidence="6 7">KN-1</strain>
    </source>
</reference>
<evidence type="ECO:0000256" key="5">
    <source>
        <dbReference type="SAM" id="Coils"/>
    </source>
</evidence>
<dbReference type="GO" id="GO:0006412">
    <property type="term" value="P:translation"/>
    <property type="evidence" value="ECO:0007669"/>
    <property type="project" value="UniProtKB-UniRule"/>
</dbReference>
<dbReference type="EMBL" id="AP024597">
    <property type="protein sequence ID" value="BCU70644.1"/>
    <property type="molecule type" value="Genomic_DNA"/>
</dbReference>
<evidence type="ECO:0000256" key="1">
    <source>
        <dbReference type="ARBA" id="ARBA00009254"/>
    </source>
</evidence>
<dbReference type="GO" id="GO:1990904">
    <property type="term" value="C:ribonucleoprotein complex"/>
    <property type="evidence" value="ECO:0007669"/>
    <property type="project" value="UniProtKB-KW"/>
</dbReference>
<dbReference type="Gene3D" id="1.10.287.310">
    <property type="match status" value="1"/>
</dbReference>
<organism evidence="6 7">
    <name type="scientific">Stygiolobus caldivivus</name>
    <dbReference type="NCBI Taxonomy" id="2824673"/>
    <lineage>
        <taxon>Archaea</taxon>
        <taxon>Thermoproteota</taxon>
        <taxon>Thermoprotei</taxon>
        <taxon>Sulfolobales</taxon>
        <taxon>Sulfolobaceae</taxon>
        <taxon>Stygiolobus</taxon>
    </lineage>
</organism>
<protein>
    <recommendedName>
        <fullName evidence="4">Large ribosomal subunit protein uL29</fullName>
    </recommendedName>
</protein>
<evidence type="ECO:0000256" key="4">
    <source>
        <dbReference type="HAMAP-Rule" id="MF_00374"/>
    </source>
</evidence>
<gene>
    <name evidence="4" type="primary">rpl29</name>
    <name evidence="6" type="ORF">KN1_19410</name>
</gene>
<dbReference type="HAMAP" id="MF_00374">
    <property type="entry name" value="Ribosomal_uL29"/>
    <property type="match status" value="1"/>
</dbReference>
<evidence type="ECO:0000256" key="3">
    <source>
        <dbReference type="ARBA" id="ARBA00023274"/>
    </source>
</evidence>